<evidence type="ECO:0000256" key="1">
    <source>
        <dbReference type="SAM" id="SignalP"/>
    </source>
</evidence>
<dbReference type="RefSeq" id="XP_018378781.1">
    <property type="nucleotide sequence ID" value="XM_018529420.1"/>
</dbReference>
<protein>
    <submittedName>
        <fullName evidence="2">Uncharacterized protein</fullName>
    </submittedName>
</protein>
<dbReference type="EMBL" id="KV441513">
    <property type="protein sequence ID" value="OAG13360.1"/>
    <property type="molecule type" value="Genomic_DNA"/>
</dbReference>
<keyword evidence="3" id="KW-1185">Reference proteome</keyword>
<dbReference type="KEGG" id="aalt:CC77DRAFT_1085465"/>
<feature type="signal peptide" evidence="1">
    <location>
        <begin position="1"/>
        <end position="18"/>
    </location>
</feature>
<reference evidence="2 3" key="1">
    <citation type="submission" date="2016-05" db="EMBL/GenBank/DDBJ databases">
        <title>Comparative analysis of secretome profiles of manganese(II)-oxidizing ascomycete fungi.</title>
        <authorList>
            <consortium name="DOE Joint Genome Institute"/>
            <person name="Zeiner C.A."/>
            <person name="Purvine S.O."/>
            <person name="Zink E.M."/>
            <person name="Wu S."/>
            <person name="Pasa-Tolic L."/>
            <person name="Chaput D.L."/>
            <person name="Haridas S."/>
            <person name="Grigoriev I.V."/>
            <person name="Santelli C.M."/>
            <person name="Hansel C.M."/>
        </authorList>
    </citation>
    <scope>NUCLEOTIDE SEQUENCE [LARGE SCALE GENOMIC DNA]</scope>
    <source>
        <strain evidence="2 3">SRC1lrK2f</strain>
    </source>
</reference>
<name>A0A177D2G4_ALTAL</name>
<proteinExistence type="predicted"/>
<sequence>MKLLYLLVLAFGPIFVLAELNAYEILMFFDMYRVDYEKDNSNFKVAKGCKDCNFEDFVIHIDRLRMASNLDGRFGDLMNPSLDDVEGWEQRDDLVYDAKKLLGGLWRDEDTKSRPGHAIVIERLVDYMSSLRSSGDSERLSRIVTGMQAAQLSRRSLQAKAMLDYINGRLSKARVGSAKTQSISWQGGDFDEFDAIATIEGVQSTKRGVMRAEIVAIAKSINNNDLESSLKRDIGMGSGRSIQKREFGEGLAIMALQRGIDSLSMPARKKC</sequence>
<dbReference type="Proteomes" id="UP000077248">
    <property type="component" value="Unassembled WGS sequence"/>
</dbReference>
<accession>A0A177D2G4</accession>
<evidence type="ECO:0000313" key="3">
    <source>
        <dbReference type="Proteomes" id="UP000077248"/>
    </source>
</evidence>
<organism evidence="2 3">
    <name type="scientific">Alternaria alternata</name>
    <name type="common">Alternaria rot fungus</name>
    <name type="synonym">Torula alternata</name>
    <dbReference type="NCBI Taxonomy" id="5599"/>
    <lineage>
        <taxon>Eukaryota</taxon>
        <taxon>Fungi</taxon>
        <taxon>Dikarya</taxon>
        <taxon>Ascomycota</taxon>
        <taxon>Pezizomycotina</taxon>
        <taxon>Dothideomycetes</taxon>
        <taxon>Pleosporomycetidae</taxon>
        <taxon>Pleosporales</taxon>
        <taxon>Pleosporineae</taxon>
        <taxon>Pleosporaceae</taxon>
        <taxon>Alternaria</taxon>
        <taxon>Alternaria sect. Alternaria</taxon>
        <taxon>Alternaria alternata complex</taxon>
    </lineage>
</organism>
<evidence type="ECO:0000313" key="2">
    <source>
        <dbReference type="EMBL" id="OAG13360.1"/>
    </source>
</evidence>
<dbReference type="GeneID" id="29115014"/>
<keyword evidence="1" id="KW-0732">Signal</keyword>
<dbReference type="VEuPathDB" id="FungiDB:CC77DRAFT_1085465"/>
<dbReference type="AlphaFoldDB" id="A0A177D2G4"/>
<feature type="chain" id="PRO_5008058911" evidence="1">
    <location>
        <begin position="19"/>
        <end position="271"/>
    </location>
</feature>
<gene>
    <name evidence="2" type="ORF">CC77DRAFT_1085465</name>
</gene>